<evidence type="ECO:0000256" key="5">
    <source>
        <dbReference type="ARBA" id="ARBA00012240"/>
    </source>
</evidence>
<dbReference type="InterPro" id="IPR037005">
    <property type="entry name" value="LuxS_sf"/>
</dbReference>
<dbReference type="PANTHER" id="PTHR35799">
    <property type="entry name" value="S-RIBOSYLHOMOCYSTEINE LYASE"/>
    <property type="match status" value="1"/>
</dbReference>
<evidence type="ECO:0000256" key="6">
    <source>
        <dbReference type="ARBA" id="ARBA00015130"/>
    </source>
</evidence>
<dbReference type="RefSeq" id="WP_074731994.1">
    <property type="nucleotide sequence ID" value="NZ_FNYK01000022.1"/>
</dbReference>
<evidence type="ECO:0000313" key="15">
    <source>
        <dbReference type="EMBL" id="SEI76240.1"/>
    </source>
</evidence>
<name>A0A1H6TJ09_9FIRM</name>
<proteinExistence type="inferred from homology"/>
<protein>
    <recommendedName>
        <fullName evidence="6">S-ribosylhomocysteine lyase</fullName>
        <ecNumber evidence="5">4.4.1.21</ecNumber>
    </recommendedName>
    <alternativeName>
        <fullName evidence="13">AI-2 synthesis protein</fullName>
    </alternativeName>
    <alternativeName>
        <fullName evidence="14">Autoinducer-2 production protein LuxS</fullName>
    </alternativeName>
</protein>
<dbReference type="PRINTS" id="PR01487">
    <property type="entry name" value="LUXSPROTEIN"/>
</dbReference>
<gene>
    <name evidence="15" type="ORF">SAMN04487834_102222</name>
</gene>
<dbReference type="GO" id="GO:0009372">
    <property type="term" value="P:quorum sensing"/>
    <property type="evidence" value="ECO:0007669"/>
    <property type="project" value="UniProtKB-KW"/>
</dbReference>
<evidence type="ECO:0000256" key="10">
    <source>
        <dbReference type="ARBA" id="ARBA00023004"/>
    </source>
</evidence>
<dbReference type="EMBL" id="FNYK01000022">
    <property type="protein sequence ID" value="SEI76240.1"/>
    <property type="molecule type" value="Genomic_DNA"/>
</dbReference>
<keyword evidence="8" id="KW-0479">Metal-binding</keyword>
<comment type="function">
    <text evidence="12">Involved in the synthesis of autoinducer 2 (AI-2) which is secreted by bacteria and is used to communicate both the cell density and the metabolic potential of the environment. The regulation of gene expression in response to changes in cell density is called quorum sensing. Catalyzes the transformation of S-ribosylhomocysteine (RHC) to homocysteine (HC) and 4,5-dihydroxy-2,3-pentadione (DPD).</text>
</comment>
<evidence type="ECO:0000256" key="12">
    <source>
        <dbReference type="ARBA" id="ARBA00024654"/>
    </source>
</evidence>
<sequence>MERIKSFSVNHRQLKKGIYVSRTDGDILTLDVRMTEPNNEPAMDPKAAHTIEHIGATWLRNSEIARHVIYWGPMGCMTGFYLIVRDLDFEAAIPYVKEALSVVRDWEGPIPGAAPEECGNYTYMDLPKAKESAKHFLDAELEYEYHYLEGNEEAK</sequence>
<dbReference type="PANTHER" id="PTHR35799:SF1">
    <property type="entry name" value="S-RIBOSYLHOMOCYSTEINE LYASE"/>
    <property type="match status" value="1"/>
</dbReference>
<evidence type="ECO:0000256" key="7">
    <source>
        <dbReference type="ARBA" id="ARBA00022654"/>
    </source>
</evidence>
<dbReference type="EC" id="4.4.1.21" evidence="5"/>
<dbReference type="InterPro" id="IPR011249">
    <property type="entry name" value="Metalloenz_LuxS/M16"/>
</dbReference>
<evidence type="ECO:0000313" key="16">
    <source>
        <dbReference type="Proteomes" id="UP000183028"/>
    </source>
</evidence>
<dbReference type="AlphaFoldDB" id="A0A1H6TJ09"/>
<comment type="subunit">
    <text evidence="4">Homodimer.</text>
</comment>
<dbReference type="STRING" id="322505.SAMN04487836_12916"/>
<comment type="cofactor">
    <cofactor evidence="2">
        <name>Fe cation</name>
        <dbReference type="ChEBI" id="CHEBI:24875"/>
    </cofactor>
</comment>
<comment type="similarity">
    <text evidence="3">Belongs to the LuxS family.</text>
</comment>
<dbReference type="Pfam" id="PF02664">
    <property type="entry name" value="LuxS"/>
    <property type="match status" value="1"/>
</dbReference>
<evidence type="ECO:0000256" key="2">
    <source>
        <dbReference type="ARBA" id="ARBA00001962"/>
    </source>
</evidence>
<keyword evidence="16" id="KW-1185">Reference proteome</keyword>
<evidence type="ECO:0000256" key="14">
    <source>
        <dbReference type="ARBA" id="ARBA00031777"/>
    </source>
</evidence>
<dbReference type="Gene3D" id="3.30.1360.80">
    <property type="entry name" value="S-ribosylhomocysteinase (LuxS)"/>
    <property type="match status" value="1"/>
</dbReference>
<dbReference type="eggNOG" id="COG1854">
    <property type="taxonomic scope" value="Bacteria"/>
</dbReference>
<keyword evidence="11 15" id="KW-0456">Lyase</keyword>
<comment type="catalytic activity">
    <reaction evidence="1">
        <text>S-(5-deoxy-D-ribos-5-yl)-L-homocysteine = (S)-4,5-dihydroxypentane-2,3-dione + L-homocysteine</text>
        <dbReference type="Rhea" id="RHEA:17753"/>
        <dbReference type="ChEBI" id="CHEBI:29484"/>
        <dbReference type="ChEBI" id="CHEBI:58195"/>
        <dbReference type="ChEBI" id="CHEBI:58199"/>
        <dbReference type="EC" id="4.4.1.21"/>
    </reaction>
</comment>
<evidence type="ECO:0000256" key="13">
    <source>
        <dbReference type="ARBA" id="ARBA00030600"/>
    </source>
</evidence>
<keyword evidence="9" id="KW-0071">Autoinducer synthesis</keyword>
<evidence type="ECO:0000256" key="9">
    <source>
        <dbReference type="ARBA" id="ARBA00022929"/>
    </source>
</evidence>
<evidence type="ECO:0000256" key="11">
    <source>
        <dbReference type="ARBA" id="ARBA00023239"/>
    </source>
</evidence>
<dbReference type="Proteomes" id="UP000183028">
    <property type="component" value="Unassembled WGS sequence"/>
</dbReference>
<reference evidence="16" key="1">
    <citation type="submission" date="2016-10" db="EMBL/GenBank/DDBJ databases">
        <authorList>
            <person name="Varghese N."/>
        </authorList>
    </citation>
    <scope>NUCLEOTIDE SEQUENCE [LARGE SCALE GENOMIC DNA]</scope>
    <source>
        <strain evidence="16">DSM 20406</strain>
    </source>
</reference>
<dbReference type="InterPro" id="IPR003815">
    <property type="entry name" value="S-ribosylhomocysteinase"/>
</dbReference>
<keyword evidence="7" id="KW-0673">Quorum sensing</keyword>
<evidence type="ECO:0000256" key="1">
    <source>
        <dbReference type="ARBA" id="ARBA00000297"/>
    </source>
</evidence>
<keyword evidence="10" id="KW-0408">Iron</keyword>
<organism evidence="15 16">
    <name type="scientific">Sharpea azabuensis</name>
    <dbReference type="NCBI Taxonomy" id="322505"/>
    <lineage>
        <taxon>Bacteria</taxon>
        <taxon>Bacillati</taxon>
        <taxon>Bacillota</taxon>
        <taxon>Erysipelotrichia</taxon>
        <taxon>Erysipelotrichales</taxon>
        <taxon>Coprobacillaceae</taxon>
        <taxon>Sharpea</taxon>
    </lineage>
</organism>
<dbReference type="NCBIfam" id="NF002604">
    <property type="entry name" value="PRK02260.1-4"/>
    <property type="match status" value="1"/>
</dbReference>
<accession>A0A1H6TJ09</accession>
<dbReference type="SUPFAM" id="SSF63411">
    <property type="entry name" value="LuxS/MPP-like metallohydrolase"/>
    <property type="match status" value="1"/>
</dbReference>
<evidence type="ECO:0000256" key="8">
    <source>
        <dbReference type="ARBA" id="ARBA00022723"/>
    </source>
</evidence>
<dbReference type="GO" id="GO:0005506">
    <property type="term" value="F:iron ion binding"/>
    <property type="evidence" value="ECO:0007669"/>
    <property type="project" value="InterPro"/>
</dbReference>
<dbReference type="OrthoDB" id="9788129at2"/>
<evidence type="ECO:0000256" key="4">
    <source>
        <dbReference type="ARBA" id="ARBA00011738"/>
    </source>
</evidence>
<evidence type="ECO:0000256" key="3">
    <source>
        <dbReference type="ARBA" id="ARBA00007311"/>
    </source>
</evidence>
<dbReference type="GO" id="GO:0043768">
    <property type="term" value="F:S-ribosylhomocysteine lyase activity"/>
    <property type="evidence" value="ECO:0007669"/>
    <property type="project" value="UniProtKB-EC"/>
</dbReference>